<gene>
    <name evidence="5" type="ORF">ACFFIZ_03670</name>
</gene>
<dbReference type="RefSeq" id="WP_265506193.1">
    <property type="nucleotide sequence ID" value="NZ_JAOTBE010000009.1"/>
</dbReference>
<name>A0ABV6CFC0_9RHOB</name>
<dbReference type="SUPFAM" id="SSF46894">
    <property type="entry name" value="C-terminal effector domain of the bipartite response regulators"/>
    <property type="match status" value="1"/>
</dbReference>
<reference evidence="5 6" key="1">
    <citation type="submission" date="2024-09" db="EMBL/GenBank/DDBJ databases">
        <authorList>
            <person name="Sun Q."/>
            <person name="Mori K."/>
        </authorList>
    </citation>
    <scope>NUCLEOTIDE SEQUENCE [LARGE SCALE GENOMIC DNA]</scope>
    <source>
        <strain evidence="5 6">CCM 7904</strain>
    </source>
</reference>
<evidence type="ECO:0000259" key="4">
    <source>
        <dbReference type="PROSITE" id="PS50043"/>
    </source>
</evidence>
<comment type="caution">
    <text evidence="5">The sequence shown here is derived from an EMBL/GenBank/DDBJ whole genome shotgun (WGS) entry which is preliminary data.</text>
</comment>
<dbReference type="EMBL" id="JBHLWQ010000042">
    <property type="protein sequence ID" value="MFC0199435.1"/>
    <property type="molecule type" value="Genomic_DNA"/>
</dbReference>
<keyword evidence="6" id="KW-1185">Reference proteome</keyword>
<dbReference type="Gene3D" id="3.30.450.80">
    <property type="entry name" value="Transcription factor LuxR-like, autoinducer-binding domain"/>
    <property type="match status" value="1"/>
</dbReference>
<dbReference type="CDD" id="cd06170">
    <property type="entry name" value="LuxR_C_like"/>
    <property type="match status" value="1"/>
</dbReference>
<dbReference type="SMART" id="SM00421">
    <property type="entry name" value="HTH_LUXR"/>
    <property type="match status" value="1"/>
</dbReference>
<dbReference type="Pfam" id="PF00196">
    <property type="entry name" value="GerE"/>
    <property type="match status" value="1"/>
</dbReference>
<dbReference type="PANTHER" id="PTHR44688:SF16">
    <property type="entry name" value="DNA-BINDING TRANSCRIPTIONAL ACTIVATOR DEVR_DOSR"/>
    <property type="match status" value="1"/>
</dbReference>
<sequence>MLTRCIERLLDARNTQEIRKIFIEAVNDLGFDYAFYAAYFMLTVPRALVRERPVILTNLPDALVDDARQLGPFERDGWVQWVLDHDGDISGDELMRLGGSPSLELAASRGFGATHILSLRDKVLHSAGGVVLMAGQGMDRDHVGSLWNRTGRELRVLCWVMHMRMATMHRKPSSATLTARQREVLGWRSAGKTVSEVATILGITPATVEKHMRLAREALGVETTPQAVLKAHVTNQLFQPGAPGLPLARRAPDLEG</sequence>
<protein>
    <submittedName>
        <fullName evidence="5">LuxR C-terminal-related transcriptional regulator</fullName>
    </submittedName>
</protein>
<accession>A0ABV6CFC0</accession>
<dbReference type="InterPro" id="IPR036693">
    <property type="entry name" value="TF_LuxR_autoind-bd_dom_sf"/>
</dbReference>
<dbReference type="InterPro" id="IPR000792">
    <property type="entry name" value="Tscrpt_reg_LuxR_C"/>
</dbReference>
<dbReference type="InterPro" id="IPR016032">
    <property type="entry name" value="Sig_transdc_resp-reg_C-effctor"/>
</dbReference>
<dbReference type="Gene3D" id="1.10.10.10">
    <property type="entry name" value="Winged helix-like DNA-binding domain superfamily/Winged helix DNA-binding domain"/>
    <property type="match status" value="1"/>
</dbReference>
<organism evidence="5 6">
    <name type="scientific">Paracoccus rhizosphaerae</name>
    <dbReference type="NCBI Taxonomy" id="1133347"/>
    <lineage>
        <taxon>Bacteria</taxon>
        <taxon>Pseudomonadati</taxon>
        <taxon>Pseudomonadota</taxon>
        <taxon>Alphaproteobacteria</taxon>
        <taxon>Rhodobacterales</taxon>
        <taxon>Paracoccaceae</taxon>
        <taxon>Paracoccus</taxon>
    </lineage>
</organism>
<evidence type="ECO:0000256" key="2">
    <source>
        <dbReference type="ARBA" id="ARBA00023125"/>
    </source>
</evidence>
<keyword evidence="2" id="KW-0238">DNA-binding</keyword>
<dbReference type="SUPFAM" id="SSF75516">
    <property type="entry name" value="Pheromone-binding domain of LuxR-like quorum-sensing transcription factors"/>
    <property type="match status" value="1"/>
</dbReference>
<dbReference type="PROSITE" id="PS50043">
    <property type="entry name" value="HTH_LUXR_2"/>
    <property type="match status" value="1"/>
</dbReference>
<evidence type="ECO:0000313" key="5">
    <source>
        <dbReference type="EMBL" id="MFC0199435.1"/>
    </source>
</evidence>
<evidence type="ECO:0000256" key="1">
    <source>
        <dbReference type="ARBA" id="ARBA00023015"/>
    </source>
</evidence>
<dbReference type="InterPro" id="IPR005143">
    <property type="entry name" value="TF_LuxR_autoind-bd_dom"/>
</dbReference>
<dbReference type="Proteomes" id="UP001589795">
    <property type="component" value="Unassembled WGS sequence"/>
</dbReference>
<evidence type="ECO:0000256" key="3">
    <source>
        <dbReference type="ARBA" id="ARBA00023163"/>
    </source>
</evidence>
<keyword evidence="3" id="KW-0804">Transcription</keyword>
<dbReference type="PRINTS" id="PR00038">
    <property type="entry name" value="HTHLUXR"/>
</dbReference>
<dbReference type="InterPro" id="IPR036388">
    <property type="entry name" value="WH-like_DNA-bd_sf"/>
</dbReference>
<feature type="domain" description="HTH luxR-type" evidence="4">
    <location>
        <begin position="170"/>
        <end position="235"/>
    </location>
</feature>
<dbReference type="Pfam" id="PF03472">
    <property type="entry name" value="Autoind_bind"/>
    <property type="match status" value="1"/>
</dbReference>
<evidence type="ECO:0000313" key="6">
    <source>
        <dbReference type="Proteomes" id="UP001589795"/>
    </source>
</evidence>
<proteinExistence type="predicted"/>
<dbReference type="PANTHER" id="PTHR44688">
    <property type="entry name" value="DNA-BINDING TRANSCRIPTIONAL ACTIVATOR DEVR_DOSR"/>
    <property type="match status" value="1"/>
</dbReference>
<keyword evidence="1" id="KW-0805">Transcription regulation</keyword>